<dbReference type="RefSeq" id="WP_367921542.1">
    <property type="nucleotide sequence ID" value="NZ_BAABAC010000043.1"/>
</dbReference>
<dbReference type="InterPro" id="IPR001041">
    <property type="entry name" value="2Fe-2S_ferredoxin-type"/>
</dbReference>
<evidence type="ECO:0000256" key="3">
    <source>
        <dbReference type="ARBA" id="ARBA00022714"/>
    </source>
</evidence>
<dbReference type="SUPFAM" id="SSF54292">
    <property type="entry name" value="2Fe-2S ferredoxin-like"/>
    <property type="match status" value="1"/>
</dbReference>
<dbReference type="PANTHER" id="PTHR47354">
    <property type="entry name" value="NADH OXIDOREDUCTASE HCR"/>
    <property type="match status" value="1"/>
</dbReference>
<dbReference type="InterPro" id="IPR039261">
    <property type="entry name" value="FNR_nucleotide-bd"/>
</dbReference>
<keyword evidence="3" id="KW-0001">2Fe-2S</keyword>
<dbReference type="Gene3D" id="3.40.50.80">
    <property type="entry name" value="Nucleotide-binding domain of ferredoxin-NADP reductase (FNR) module"/>
    <property type="match status" value="1"/>
</dbReference>
<comment type="caution">
    <text evidence="10">The sequence shown here is derived from an EMBL/GenBank/DDBJ whole genome shotgun (WGS) entry which is preliminary data.</text>
</comment>
<gene>
    <name evidence="10" type="ORF">ACFQ3F_22750</name>
</gene>
<feature type="domain" description="FAD-binding FR-type" evidence="9">
    <location>
        <begin position="9"/>
        <end position="111"/>
    </location>
</feature>
<evidence type="ECO:0000256" key="6">
    <source>
        <dbReference type="ARBA" id="ARBA00023004"/>
    </source>
</evidence>
<dbReference type="EMBL" id="JBHTLX010000026">
    <property type="protein sequence ID" value="MFD1250629.1"/>
    <property type="molecule type" value="Genomic_DNA"/>
</dbReference>
<protein>
    <submittedName>
        <fullName evidence="10">PDR/VanB family oxidoreductase</fullName>
    </submittedName>
</protein>
<dbReference type="PANTHER" id="PTHR47354:SF1">
    <property type="entry name" value="CARNITINE MONOOXYGENASE REDUCTASE SUBUNIT"/>
    <property type="match status" value="1"/>
</dbReference>
<feature type="domain" description="2Fe-2S ferredoxin-type" evidence="8">
    <location>
        <begin position="235"/>
        <end position="322"/>
    </location>
</feature>
<proteinExistence type="predicted"/>
<dbReference type="InterPro" id="IPR012675">
    <property type="entry name" value="Beta-grasp_dom_sf"/>
</dbReference>
<accession>A0ABW3W608</accession>
<evidence type="ECO:0000259" key="9">
    <source>
        <dbReference type="PROSITE" id="PS51384"/>
    </source>
</evidence>
<evidence type="ECO:0000259" key="8">
    <source>
        <dbReference type="PROSITE" id="PS51085"/>
    </source>
</evidence>
<name>A0ABW3W608_9ACTN</name>
<keyword evidence="2" id="KW-0285">Flavoprotein</keyword>
<dbReference type="PROSITE" id="PS00197">
    <property type="entry name" value="2FE2S_FER_1"/>
    <property type="match status" value="1"/>
</dbReference>
<evidence type="ECO:0000256" key="5">
    <source>
        <dbReference type="ARBA" id="ARBA00023002"/>
    </source>
</evidence>
<evidence type="ECO:0000313" key="10">
    <source>
        <dbReference type="EMBL" id="MFD1250629.1"/>
    </source>
</evidence>
<evidence type="ECO:0000256" key="1">
    <source>
        <dbReference type="ARBA" id="ARBA00001974"/>
    </source>
</evidence>
<evidence type="ECO:0000256" key="7">
    <source>
        <dbReference type="ARBA" id="ARBA00023014"/>
    </source>
</evidence>
<dbReference type="Proteomes" id="UP001597229">
    <property type="component" value="Unassembled WGS sequence"/>
</dbReference>
<dbReference type="CDD" id="cd00207">
    <property type="entry name" value="fer2"/>
    <property type="match status" value="1"/>
</dbReference>
<dbReference type="PROSITE" id="PS51085">
    <property type="entry name" value="2FE2S_FER_2"/>
    <property type="match status" value="1"/>
</dbReference>
<evidence type="ECO:0000256" key="4">
    <source>
        <dbReference type="ARBA" id="ARBA00022723"/>
    </source>
</evidence>
<keyword evidence="5" id="KW-0560">Oxidoreductase</keyword>
<dbReference type="SUPFAM" id="SSF52343">
    <property type="entry name" value="Ferredoxin reductase-like, C-terminal NADP-linked domain"/>
    <property type="match status" value="1"/>
</dbReference>
<sequence length="322" mass="34036">MTTQPIVREFEADLTVVSAVEAAADVVTLTLAAQDGSALPPWTPGAHIDLVLGDDLVRQYSLCGSPADSGQWRIGVLRAPDSRGGSKAVHAELSAGATVKVRGPRNHFPMVASPRYLFLAGGIGITPMLPMIAEAEASGADWRLVYGGRSRSSMAFLDELAAYGDRVTLLPQDEAGLPDLDALLGVAAEDTLVYTCGPTGLLDAVEERCAAAWPAGSLHLERFAAKAPADAGDDTSFELVLQRSGLTLSVPADKSVFEVCREAGVSVVGSCLEGVCGTCETEVVEGDVDHRDSILNDEEKESNEFMMICVSRCRSDRLTLDL</sequence>
<dbReference type="InterPro" id="IPR050415">
    <property type="entry name" value="MRET"/>
</dbReference>
<dbReference type="Pfam" id="PF00111">
    <property type="entry name" value="Fer2"/>
    <property type="match status" value="1"/>
</dbReference>
<dbReference type="InterPro" id="IPR006058">
    <property type="entry name" value="2Fe2S_fd_BS"/>
</dbReference>
<keyword evidence="4" id="KW-0479">Metal-binding</keyword>
<keyword evidence="6" id="KW-0408">Iron</keyword>
<dbReference type="PROSITE" id="PS51384">
    <property type="entry name" value="FAD_FR"/>
    <property type="match status" value="1"/>
</dbReference>
<dbReference type="InterPro" id="IPR036010">
    <property type="entry name" value="2Fe-2S_ferredoxin-like_sf"/>
</dbReference>
<comment type="cofactor">
    <cofactor evidence="1">
        <name>FAD</name>
        <dbReference type="ChEBI" id="CHEBI:57692"/>
    </cofactor>
</comment>
<evidence type="ECO:0000313" key="11">
    <source>
        <dbReference type="Proteomes" id="UP001597229"/>
    </source>
</evidence>
<dbReference type="InterPro" id="IPR017927">
    <property type="entry name" value="FAD-bd_FR_type"/>
</dbReference>
<reference evidence="11" key="1">
    <citation type="journal article" date="2019" name="Int. J. Syst. Evol. Microbiol.">
        <title>The Global Catalogue of Microorganisms (GCM) 10K type strain sequencing project: providing services to taxonomists for standard genome sequencing and annotation.</title>
        <authorList>
            <consortium name="The Broad Institute Genomics Platform"/>
            <consortium name="The Broad Institute Genome Sequencing Center for Infectious Disease"/>
            <person name="Wu L."/>
            <person name="Ma J."/>
        </authorList>
    </citation>
    <scope>NUCLEOTIDE SEQUENCE [LARGE SCALE GENOMIC DNA]</scope>
    <source>
        <strain evidence="11">CCUG 52478</strain>
    </source>
</reference>
<dbReference type="PRINTS" id="PR00409">
    <property type="entry name" value="PHDIOXRDTASE"/>
</dbReference>
<dbReference type="SUPFAM" id="SSF63380">
    <property type="entry name" value="Riboflavin synthase domain-like"/>
    <property type="match status" value="1"/>
</dbReference>
<dbReference type="Gene3D" id="2.40.30.10">
    <property type="entry name" value="Translation factors"/>
    <property type="match status" value="1"/>
</dbReference>
<evidence type="ECO:0000256" key="2">
    <source>
        <dbReference type="ARBA" id="ARBA00022630"/>
    </source>
</evidence>
<dbReference type="InterPro" id="IPR017938">
    <property type="entry name" value="Riboflavin_synthase-like_b-brl"/>
</dbReference>
<organism evidence="10 11">
    <name type="scientific">Nocardioides ginsengisoli</name>
    <dbReference type="NCBI Taxonomy" id="363868"/>
    <lineage>
        <taxon>Bacteria</taxon>
        <taxon>Bacillati</taxon>
        <taxon>Actinomycetota</taxon>
        <taxon>Actinomycetes</taxon>
        <taxon>Propionibacteriales</taxon>
        <taxon>Nocardioidaceae</taxon>
        <taxon>Nocardioides</taxon>
    </lineage>
</organism>
<dbReference type="CDD" id="cd06185">
    <property type="entry name" value="PDR_like"/>
    <property type="match status" value="1"/>
</dbReference>
<keyword evidence="7" id="KW-0411">Iron-sulfur</keyword>
<keyword evidence="11" id="KW-1185">Reference proteome</keyword>
<dbReference type="Gene3D" id="3.10.20.30">
    <property type="match status" value="1"/>
</dbReference>